<sequence length="77" mass="8703">MTMTQRFYSVTEAAAFLGITKTTFLQRRPQPVPDAMIGKVRGWTEQTLREWNQTPAPKGGAPRRPIPEEPTTLDPCM</sequence>
<comment type="caution">
    <text evidence="2">The sequence shown here is derived from an EMBL/GenBank/DDBJ whole genome shotgun (WGS) entry which is preliminary data.</text>
</comment>
<reference evidence="2 3" key="1">
    <citation type="submission" date="2019-03" db="EMBL/GenBank/DDBJ databases">
        <title>Genome Sequencing and Assembly of Various Microbes Isolated from Alder Root Nodule.</title>
        <authorList>
            <person name="Swanson E."/>
            <person name="Sevigny J.L."/>
            <person name="Pesce C."/>
            <person name="Davis I."/>
            <person name="Kleiner V."/>
            <person name="Tisa L."/>
        </authorList>
    </citation>
    <scope>NUCLEOTIDE SEQUENCE [LARGE SCALE GENOMIC DNA]</scope>
    <source>
        <strain evidence="2 3">4R-31</strain>
    </source>
</reference>
<name>A0AAX2SAZ7_KOCRH</name>
<dbReference type="AlphaFoldDB" id="A0AAX2SAZ7"/>
<accession>A0AAX2SAZ7</accession>
<evidence type="ECO:0000313" key="2">
    <source>
        <dbReference type="EMBL" id="TFH99692.1"/>
    </source>
</evidence>
<proteinExistence type="predicted"/>
<dbReference type="EMBL" id="SPNK01000013">
    <property type="protein sequence ID" value="TFH99692.1"/>
    <property type="molecule type" value="Genomic_DNA"/>
</dbReference>
<keyword evidence="3" id="KW-1185">Reference proteome</keyword>
<evidence type="ECO:0000256" key="1">
    <source>
        <dbReference type="SAM" id="MobiDB-lite"/>
    </source>
</evidence>
<protein>
    <recommendedName>
        <fullName evidence="4">DNA-binding protein</fullName>
    </recommendedName>
</protein>
<dbReference type="Proteomes" id="UP000298017">
    <property type="component" value="Unassembled WGS sequence"/>
</dbReference>
<feature type="region of interest" description="Disordered" evidence="1">
    <location>
        <begin position="48"/>
        <end position="77"/>
    </location>
</feature>
<evidence type="ECO:0008006" key="4">
    <source>
        <dbReference type="Google" id="ProtNLM"/>
    </source>
</evidence>
<gene>
    <name evidence="2" type="ORF">E4P33_10425</name>
</gene>
<organism evidence="2 3">
    <name type="scientific">Kocuria rhizophila</name>
    <dbReference type="NCBI Taxonomy" id="72000"/>
    <lineage>
        <taxon>Bacteria</taxon>
        <taxon>Bacillati</taxon>
        <taxon>Actinomycetota</taxon>
        <taxon>Actinomycetes</taxon>
        <taxon>Micrococcales</taxon>
        <taxon>Micrococcaceae</taxon>
        <taxon>Kocuria</taxon>
    </lineage>
</organism>
<evidence type="ECO:0000313" key="3">
    <source>
        <dbReference type="Proteomes" id="UP000298017"/>
    </source>
</evidence>